<dbReference type="EMBL" id="BAEQ01000014">
    <property type="protein sequence ID" value="GAC27608.1"/>
    <property type="molecule type" value="Genomic_DNA"/>
</dbReference>
<reference evidence="2" key="1">
    <citation type="journal article" date="2014" name="Environ. Microbiol.">
        <title>Comparative genomics of the marine bacterial genus Glaciecola reveals the high degree of genomic diversity and genomic characteristic for cold adaptation.</title>
        <authorList>
            <person name="Qin Q.L."/>
            <person name="Xie B.B."/>
            <person name="Yu Y."/>
            <person name="Shu Y.L."/>
            <person name="Rong J.C."/>
            <person name="Zhang Y.J."/>
            <person name="Zhao D.L."/>
            <person name="Chen X.L."/>
            <person name="Zhang X.Y."/>
            <person name="Chen B."/>
            <person name="Zhou B.C."/>
            <person name="Zhang Y.Z."/>
        </authorList>
    </citation>
    <scope>NUCLEOTIDE SEQUENCE [LARGE SCALE GENOMIC DNA]</scope>
    <source>
        <strain evidence="2">ACAM 615</strain>
    </source>
</reference>
<dbReference type="Gene3D" id="3.10.450.50">
    <property type="match status" value="2"/>
</dbReference>
<dbReference type="InterPro" id="IPR009959">
    <property type="entry name" value="Cyclase_SnoaL-like"/>
</dbReference>
<dbReference type="STRING" id="1121922.GCA_000428905_01829"/>
<evidence type="ECO:0008006" key="3">
    <source>
        <dbReference type="Google" id="ProtNLM"/>
    </source>
</evidence>
<dbReference type="OrthoDB" id="2769928at2"/>
<dbReference type="AlphaFoldDB" id="K6ZFB2"/>
<proteinExistence type="predicted"/>
<dbReference type="Pfam" id="PF07366">
    <property type="entry name" value="SnoaL"/>
    <property type="match status" value="1"/>
</dbReference>
<evidence type="ECO:0000313" key="2">
    <source>
        <dbReference type="Proteomes" id="UP000006251"/>
    </source>
</evidence>
<dbReference type="InterPro" id="IPR032710">
    <property type="entry name" value="NTF2-like_dom_sf"/>
</dbReference>
<keyword evidence="2" id="KW-1185">Reference proteome</keyword>
<evidence type="ECO:0000313" key="1">
    <source>
        <dbReference type="EMBL" id="GAC27608.1"/>
    </source>
</evidence>
<accession>K6ZFB2</accession>
<dbReference type="GO" id="GO:0030638">
    <property type="term" value="P:polyketide metabolic process"/>
    <property type="evidence" value="ECO:0007669"/>
    <property type="project" value="InterPro"/>
</dbReference>
<dbReference type="SUPFAM" id="SSF54427">
    <property type="entry name" value="NTF2-like"/>
    <property type="match status" value="2"/>
</dbReference>
<dbReference type="RefSeq" id="WP_006009363.1">
    <property type="nucleotide sequence ID" value="NZ_AUAV01000008.1"/>
</dbReference>
<organism evidence="1 2">
    <name type="scientific">Brumicola pallidula DSM 14239 = ACAM 615</name>
    <dbReference type="NCBI Taxonomy" id="1121922"/>
    <lineage>
        <taxon>Bacteria</taxon>
        <taxon>Pseudomonadati</taxon>
        <taxon>Pseudomonadota</taxon>
        <taxon>Gammaproteobacteria</taxon>
        <taxon>Alteromonadales</taxon>
        <taxon>Alteromonadaceae</taxon>
        <taxon>Brumicola</taxon>
    </lineage>
</organism>
<name>K6ZFB2_9ALTE</name>
<protein>
    <recommendedName>
        <fullName evidence="3">Polyketide cyclase</fullName>
    </recommendedName>
</protein>
<gene>
    <name evidence="1" type="ORF">GPAL_0728</name>
</gene>
<comment type="caution">
    <text evidence="1">The sequence shown here is derived from an EMBL/GenBank/DDBJ whole genome shotgun (WGS) entry which is preliminary data.</text>
</comment>
<sequence length="320" mass="35098">MKGFNPRFTDLPDYILKCTAQIWEGRDIAALDWHYGENLMVRTPAGINHGSAAGKANTMAALSEFPDRQLLGEDVIWCGDDQSGFLSSHRIVSTATHCGGSFGPATGRPVTFRTIADTFCLQNRVWDEWLIRDNGAIATQLGQTPQIAAQAQIDSGDLALPLTPNSDVVGPYTSAGNDNEWGQKHAEILKQVMNAEFSIIENTYDRACHLALPCGVEAHGTSAAKEFYIGLRSALPSAIFKIEHQIGRHDQMLSPRSAIRWSLTGKHEGYGRYGAPTGAEVHVMGVSHAEFGPWGLRRETTLIDDIAIWKQILLQTREQG</sequence>
<dbReference type="Proteomes" id="UP000006251">
    <property type="component" value="Unassembled WGS sequence"/>
</dbReference>